<sequence length="447" mass="49266">MGKMYNLSFTLKQTSPAPDYDNLSYAAFTAPRQLVKRAKLPTPETISYPHPAGIQSNRSTDLKKEADPMPLQLTIPGLTIPLSTLPKFLIALIVSQIIHEIGHAFAAAMNSVSLQSVGFYVLFPLIPVCYVSTLAQCEKKASGCHDRLTHLKNLRVATAGIWHNLVLASVSWLAWNGGFNLFDSSLGRVFWKDINNNGAMVARVAEMSTLRPHLNPRDLVVQIDGISLQGGGSLYSSDGNDFVSAVRWDSYLSKAGNSSDSSEPLKGWCFSDAEFQKFPSECCPGSNPNITRAVQFPVCFQTRKYKQDPSTNRCLDYEQVTKLASHQRCKTNVGCFKKDTCIQLTPGQNLVLIRTLAFKTGASNTILYSGSRDLLRQEVNVTSLMPRYAFISPSLILIIHETLSFLISLSLGLAFVNLLPITNFDGSAICESLLLLFKPFNIKGRLS</sequence>
<dbReference type="GO" id="GO:0016020">
    <property type="term" value="C:membrane"/>
    <property type="evidence" value="ECO:0007669"/>
    <property type="project" value="InterPro"/>
</dbReference>
<evidence type="ECO:0000259" key="7">
    <source>
        <dbReference type="Pfam" id="PF02163"/>
    </source>
</evidence>
<dbReference type="GO" id="GO:1905897">
    <property type="term" value="P:regulation of response to endoplasmic reticulum stress"/>
    <property type="evidence" value="ECO:0007669"/>
    <property type="project" value="TreeGrafter"/>
</dbReference>
<organism evidence="8 9">
    <name type="scientific">Puccinia coronata f. sp. avenae</name>
    <dbReference type="NCBI Taxonomy" id="200324"/>
    <lineage>
        <taxon>Eukaryota</taxon>
        <taxon>Fungi</taxon>
        <taxon>Dikarya</taxon>
        <taxon>Basidiomycota</taxon>
        <taxon>Pucciniomycotina</taxon>
        <taxon>Pucciniomycetes</taxon>
        <taxon>Pucciniales</taxon>
        <taxon>Pucciniaceae</taxon>
        <taxon>Puccinia</taxon>
    </lineage>
</organism>
<evidence type="ECO:0000313" key="9">
    <source>
        <dbReference type="Proteomes" id="UP000235388"/>
    </source>
</evidence>
<dbReference type="InterPro" id="IPR001193">
    <property type="entry name" value="MBTPS2"/>
</dbReference>
<evidence type="ECO:0000256" key="3">
    <source>
        <dbReference type="ARBA" id="ARBA00022989"/>
    </source>
</evidence>
<protein>
    <recommendedName>
        <fullName evidence="5">Endopeptidase S2P</fullName>
    </recommendedName>
</protein>
<comment type="subcellular location">
    <subcellularLocation>
        <location evidence="1">Endomembrane system</location>
        <topology evidence="1">Multi-pass membrane protein</topology>
    </subcellularLocation>
</comment>
<dbReference type="GO" id="GO:0031293">
    <property type="term" value="P:membrane protein intracellular domain proteolysis"/>
    <property type="evidence" value="ECO:0007669"/>
    <property type="project" value="TreeGrafter"/>
</dbReference>
<accession>A0A2N5VTI8</accession>
<evidence type="ECO:0000256" key="4">
    <source>
        <dbReference type="ARBA" id="ARBA00023136"/>
    </source>
</evidence>
<dbReference type="InterPro" id="IPR008915">
    <property type="entry name" value="Peptidase_M50"/>
</dbReference>
<dbReference type="GO" id="GO:0005737">
    <property type="term" value="C:cytoplasm"/>
    <property type="evidence" value="ECO:0007669"/>
    <property type="project" value="TreeGrafter"/>
</dbReference>
<dbReference type="GO" id="GO:0004222">
    <property type="term" value="F:metalloendopeptidase activity"/>
    <property type="evidence" value="ECO:0007669"/>
    <property type="project" value="InterPro"/>
</dbReference>
<dbReference type="GO" id="GO:0012505">
    <property type="term" value="C:endomembrane system"/>
    <property type="evidence" value="ECO:0007669"/>
    <property type="project" value="UniProtKB-SubCell"/>
</dbReference>
<evidence type="ECO:0000313" key="8">
    <source>
        <dbReference type="EMBL" id="PLW53272.1"/>
    </source>
</evidence>
<evidence type="ECO:0000256" key="5">
    <source>
        <dbReference type="ARBA" id="ARBA00032658"/>
    </source>
</evidence>
<evidence type="ECO:0000256" key="2">
    <source>
        <dbReference type="ARBA" id="ARBA00022692"/>
    </source>
</evidence>
<dbReference type="OrthoDB" id="2505447at2759"/>
<dbReference type="PANTHER" id="PTHR13325:SF3">
    <property type="entry name" value="MEMBRANE-BOUND TRANSCRIPTION FACTOR SITE-2 PROTEASE"/>
    <property type="match status" value="1"/>
</dbReference>
<evidence type="ECO:0000256" key="6">
    <source>
        <dbReference type="SAM" id="Phobius"/>
    </source>
</evidence>
<proteinExistence type="predicted"/>
<keyword evidence="4 6" id="KW-0472">Membrane</keyword>
<evidence type="ECO:0000256" key="1">
    <source>
        <dbReference type="ARBA" id="ARBA00004127"/>
    </source>
</evidence>
<feature type="transmembrane region" description="Helical" evidence="6">
    <location>
        <begin position="395"/>
        <end position="419"/>
    </location>
</feature>
<feature type="domain" description="Peptidase M50" evidence="7">
    <location>
        <begin position="88"/>
        <end position="434"/>
    </location>
</feature>
<reference evidence="8 9" key="1">
    <citation type="submission" date="2017-11" db="EMBL/GenBank/DDBJ databases">
        <title>De novo assembly and phasing of dikaryotic genomes from two isolates of Puccinia coronata f. sp. avenae, the causal agent of oat crown rust.</title>
        <authorList>
            <person name="Miller M.E."/>
            <person name="Zhang Y."/>
            <person name="Omidvar V."/>
            <person name="Sperschneider J."/>
            <person name="Schwessinger B."/>
            <person name="Raley C."/>
            <person name="Palmer J.M."/>
            <person name="Garnica D."/>
            <person name="Upadhyaya N."/>
            <person name="Rathjen J."/>
            <person name="Taylor J.M."/>
            <person name="Park R.F."/>
            <person name="Dodds P.N."/>
            <person name="Hirsch C.D."/>
            <person name="Kianian S.F."/>
            <person name="Figueroa M."/>
        </authorList>
    </citation>
    <scope>NUCLEOTIDE SEQUENCE [LARGE SCALE GENOMIC DNA]</scope>
    <source>
        <strain evidence="8">12NC29</strain>
    </source>
</reference>
<comment type="caution">
    <text evidence="8">The sequence shown here is derived from an EMBL/GenBank/DDBJ whole genome shotgun (WGS) entry which is preliminary data.</text>
</comment>
<keyword evidence="3 6" id="KW-1133">Transmembrane helix</keyword>
<dbReference type="Proteomes" id="UP000235388">
    <property type="component" value="Unassembled WGS sequence"/>
</dbReference>
<gene>
    <name evidence="8" type="ORF">PCANC_06177</name>
</gene>
<keyword evidence="2 6" id="KW-0812">Transmembrane</keyword>
<dbReference type="Pfam" id="PF02163">
    <property type="entry name" value="Peptidase_M50"/>
    <property type="match status" value="1"/>
</dbReference>
<dbReference type="AlphaFoldDB" id="A0A2N5VTI8"/>
<dbReference type="STRING" id="200324.A0A2N5VTI8"/>
<name>A0A2N5VTI8_9BASI</name>
<dbReference type="PANTHER" id="PTHR13325">
    <property type="entry name" value="PROTEASE M50 MEMBRANE-BOUND TRANSCRIPTION FACTOR SITE 2 PROTEASE"/>
    <property type="match status" value="1"/>
</dbReference>
<dbReference type="EMBL" id="PGCJ01000064">
    <property type="protein sequence ID" value="PLW53272.1"/>
    <property type="molecule type" value="Genomic_DNA"/>
</dbReference>
<keyword evidence="9" id="KW-1185">Reference proteome</keyword>